<protein>
    <submittedName>
        <fullName evidence="3">Hydroxymethylglutaryl-CoA synthase</fullName>
    </submittedName>
</protein>
<dbReference type="Pfam" id="PF12172">
    <property type="entry name" value="zf-ChsH2"/>
    <property type="match status" value="1"/>
</dbReference>
<dbReference type="Proteomes" id="UP000715441">
    <property type="component" value="Unassembled WGS sequence"/>
</dbReference>
<dbReference type="Gene3D" id="3.40.47.10">
    <property type="match status" value="1"/>
</dbReference>
<name>A0ABX1J3J2_9PSEU</name>
<evidence type="ECO:0000313" key="4">
    <source>
        <dbReference type="Proteomes" id="UP000715441"/>
    </source>
</evidence>
<organism evidence="3 4">
    <name type="scientific">Amycolatopsis acididurans</name>
    <dbReference type="NCBI Taxonomy" id="2724524"/>
    <lineage>
        <taxon>Bacteria</taxon>
        <taxon>Bacillati</taxon>
        <taxon>Actinomycetota</taxon>
        <taxon>Actinomycetes</taxon>
        <taxon>Pseudonocardiales</taxon>
        <taxon>Pseudonocardiaceae</taxon>
        <taxon>Amycolatopsis</taxon>
    </lineage>
</organism>
<dbReference type="InterPro" id="IPR016039">
    <property type="entry name" value="Thiolase-like"/>
</dbReference>
<sequence>MRADRVRVPRKAQGGVRAKIAAYGTYLPAHRVAVGRGLRVAAGFDEDSTTMGVEAARTLLPHGAAVGGLYFATTSPAYADKTNATAIHAALGLALETMAADFAGAARSGVAAVRMAAATGGLAVLADVRTGLSGSADEHSGGDCAAAFLFGETADPVAEVVAQASLTAEFLDRWRSPGDAAGRQWEDRFGLEHYLPLAERAAKELLSEGGVGAPDHVVITSPNRQVSAKAGRLITGSLSTVAGSPAGHAGAADLGLALASVLDTAEPGQTVLALSLADGVDGFLLRTGTGRRAPRTVAAQLARAHEVPYLTYLSWRGLLTREPPRRPEPDMPAGPPSARAVAWKFGFRGTRCQACGFTHLPPARVCRDCGAVDEMVAEPRAGSAGTVATYTVDRLAFSPSPPLIEAVVDFDGGGRYTLEVADAAPDEVGAGTRVEPVFRRLYTAGGVHNYFWKARPVRADEES</sequence>
<proteinExistence type="predicted"/>
<dbReference type="PANTHER" id="PTHR34075:SF5">
    <property type="entry name" value="BLR3430 PROTEIN"/>
    <property type="match status" value="1"/>
</dbReference>
<dbReference type="InterPro" id="IPR052513">
    <property type="entry name" value="Thioester_dehydratase-like"/>
</dbReference>
<dbReference type="PANTHER" id="PTHR34075">
    <property type="entry name" value="BLR3430 PROTEIN"/>
    <property type="match status" value="1"/>
</dbReference>
<feature type="domain" description="ChsH2 C-terminal OB-fold" evidence="1">
    <location>
        <begin position="381"/>
        <end position="439"/>
    </location>
</feature>
<dbReference type="SUPFAM" id="SSF53901">
    <property type="entry name" value="Thiolase-like"/>
    <property type="match status" value="1"/>
</dbReference>
<gene>
    <name evidence="3" type="ORF">HFP15_15025</name>
</gene>
<dbReference type="SUPFAM" id="SSF50249">
    <property type="entry name" value="Nucleic acid-binding proteins"/>
    <property type="match status" value="1"/>
</dbReference>
<evidence type="ECO:0000259" key="1">
    <source>
        <dbReference type="Pfam" id="PF01796"/>
    </source>
</evidence>
<dbReference type="InterPro" id="IPR022002">
    <property type="entry name" value="ChsH2_Znr"/>
</dbReference>
<keyword evidence="4" id="KW-1185">Reference proteome</keyword>
<evidence type="ECO:0000313" key="3">
    <source>
        <dbReference type="EMBL" id="NKQ54199.1"/>
    </source>
</evidence>
<dbReference type="Pfam" id="PF01796">
    <property type="entry name" value="OB_ChsH2_C"/>
    <property type="match status" value="1"/>
</dbReference>
<reference evidence="3 4" key="1">
    <citation type="submission" date="2020-04" db="EMBL/GenBank/DDBJ databases">
        <title>Novel species.</title>
        <authorList>
            <person name="Teo W.F.A."/>
            <person name="Lipun K."/>
            <person name="Srisuk N."/>
            <person name="Duangmal K."/>
        </authorList>
    </citation>
    <scope>NUCLEOTIDE SEQUENCE [LARGE SCALE GENOMIC DNA]</scope>
    <source>
        <strain evidence="3 4">K13G38</strain>
    </source>
</reference>
<accession>A0ABX1J3J2</accession>
<dbReference type="InterPro" id="IPR012340">
    <property type="entry name" value="NA-bd_OB-fold"/>
</dbReference>
<dbReference type="EMBL" id="JAAXLS010000008">
    <property type="protein sequence ID" value="NKQ54199.1"/>
    <property type="molecule type" value="Genomic_DNA"/>
</dbReference>
<dbReference type="Gene3D" id="6.10.30.10">
    <property type="match status" value="1"/>
</dbReference>
<comment type="caution">
    <text evidence="3">The sequence shown here is derived from an EMBL/GenBank/DDBJ whole genome shotgun (WGS) entry which is preliminary data.</text>
</comment>
<evidence type="ECO:0000259" key="2">
    <source>
        <dbReference type="Pfam" id="PF12172"/>
    </source>
</evidence>
<feature type="domain" description="ChsH2 rubredoxin-like zinc ribbon" evidence="2">
    <location>
        <begin position="347"/>
        <end position="371"/>
    </location>
</feature>
<dbReference type="InterPro" id="IPR002878">
    <property type="entry name" value="ChsH2_C"/>
</dbReference>